<keyword evidence="2" id="KW-1185">Reference proteome</keyword>
<sequence length="166" mass="18076">MSGLARHDRSPATLGEVAQVPWREIKDTTGSAAAIPFLLAALASGDAGAARTALERLRNRICRYGFVVDQATAVTVPFLWDLALRPEVTCRAQILDLLRNIAGARQWETTAAAYPKLRRRHGHYVAWEDAARRAVRAHSGAIPRLLNDQNAELVQATEELASALAA</sequence>
<protein>
    <recommendedName>
        <fullName evidence="3">AbaA</fullName>
    </recommendedName>
</protein>
<accession>A0ABN3KSJ2</accession>
<organism evidence="1 2">
    <name type="scientific">Streptomyces longisporus</name>
    <dbReference type="NCBI Taxonomy" id="1948"/>
    <lineage>
        <taxon>Bacteria</taxon>
        <taxon>Bacillati</taxon>
        <taxon>Actinomycetota</taxon>
        <taxon>Actinomycetes</taxon>
        <taxon>Kitasatosporales</taxon>
        <taxon>Streptomycetaceae</taxon>
        <taxon>Streptomyces</taxon>
    </lineage>
</organism>
<name>A0ABN3KSJ2_STRLO</name>
<dbReference type="Proteomes" id="UP001501777">
    <property type="component" value="Unassembled WGS sequence"/>
</dbReference>
<evidence type="ECO:0000313" key="1">
    <source>
        <dbReference type="EMBL" id="GAA2470803.1"/>
    </source>
</evidence>
<evidence type="ECO:0000313" key="2">
    <source>
        <dbReference type="Proteomes" id="UP001501777"/>
    </source>
</evidence>
<proteinExistence type="predicted"/>
<evidence type="ECO:0008006" key="3">
    <source>
        <dbReference type="Google" id="ProtNLM"/>
    </source>
</evidence>
<dbReference type="EMBL" id="BAAASG010000001">
    <property type="protein sequence ID" value="GAA2470803.1"/>
    <property type="molecule type" value="Genomic_DNA"/>
</dbReference>
<reference evidence="1 2" key="1">
    <citation type="journal article" date="2019" name="Int. J. Syst. Evol. Microbiol.">
        <title>The Global Catalogue of Microorganisms (GCM) 10K type strain sequencing project: providing services to taxonomists for standard genome sequencing and annotation.</title>
        <authorList>
            <consortium name="The Broad Institute Genomics Platform"/>
            <consortium name="The Broad Institute Genome Sequencing Center for Infectious Disease"/>
            <person name="Wu L."/>
            <person name="Ma J."/>
        </authorList>
    </citation>
    <scope>NUCLEOTIDE SEQUENCE [LARGE SCALE GENOMIC DNA]</scope>
    <source>
        <strain evidence="1 2">JCM 4395</strain>
    </source>
</reference>
<comment type="caution">
    <text evidence="1">The sequence shown here is derived from an EMBL/GenBank/DDBJ whole genome shotgun (WGS) entry which is preliminary data.</text>
</comment>
<gene>
    <name evidence="1" type="ORF">GCM10010276_01150</name>
</gene>